<evidence type="ECO:0000256" key="8">
    <source>
        <dbReference type="ARBA" id="ARBA00038436"/>
    </source>
</evidence>
<sequence>MMSEVTEITSSKESMGLNVENNAVKMGMFEKITLKISQLFAWISGSAVIVMMLLIVANGIKRVFSTPILGTTEIVGWLAAISVSFGLGYTQIHRGHVDIDLLVVKFPKVVQKVLRILVAFLSLAFFSIVGWQLFQYAISLSANNNVSQTLGIIYYPFVFLSSLGFLVFVLVLLKDLIFEFKGGETNGSN</sequence>
<evidence type="ECO:0000256" key="6">
    <source>
        <dbReference type="ARBA" id="ARBA00022989"/>
    </source>
</evidence>
<organism evidence="11 12">
    <name type="scientific">Niallia endozanthoxylica</name>
    <dbReference type="NCBI Taxonomy" id="2036016"/>
    <lineage>
        <taxon>Bacteria</taxon>
        <taxon>Bacillati</taxon>
        <taxon>Bacillota</taxon>
        <taxon>Bacilli</taxon>
        <taxon>Bacillales</taxon>
        <taxon>Bacillaceae</taxon>
        <taxon>Niallia</taxon>
    </lineage>
</organism>
<keyword evidence="3" id="KW-1003">Cell membrane</keyword>
<evidence type="ECO:0000256" key="7">
    <source>
        <dbReference type="ARBA" id="ARBA00023136"/>
    </source>
</evidence>
<dbReference type="OrthoDB" id="1807003at2"/>
<dbReference type="Proteomes" id="UP000326671">
    <property type="component" value="Unassembled WGS sequence"/>
</dbReference>
<keyword evidence="4" id="KW-0997">Cell inner membrane</keyword>
<feature type="domain" description="Tripartite ATP-independent periplasmic transporters DctQ component" evidence="10">
    <location>
        <begin position="51"/>
        <end position="177"/>
    </location>
</feature>
<evidence type="ECO:0000256" key="1">
    <source>
        <dbReference type="ARBA" id="ARBA00004429"/>
    </source>
</evidence>
<evidence type="ECO:0000259" key="10">
    <source>
        <dbReference type="Pfam" id="PF04290"/>
    </source>
</evidence>
<dbReference type="Pfam" id="PF04290">
    <property type="entry name" value="DctQ"/>
    <property type="match status" value="1"/>
</dbReference>
<proteinExistence type="inferred from homology"/>
<gene>
    <name evidence="11" type="ORF">F4V44_02675</name>
</gene>
<evidence type="ECO:0000256" key="2">
    <source>
        <dbReference type="ARBA" id="ARBA00022448"/>
    </source>
</evidence>
<keyword evidence="12" id="KW-1185">Reference proteome</keyword>
<keyword evidence="2" id="KW-0813">Transport</keyword>
<dbReference type="AlphaFoldDB" id="A0A5J5I3N1"/>
<feature type="transmembrane region" description="Helical" evidence="9">
    <location>
        <begin position="39"/>
        <end position="59"/>
    </location>
</feature>
<comment type="similarity">
    <text evidence="8">Belongs to the TRAP transporter small permease family.</text>
</comment>
<keyword evidence="5 9" id="KW-0812">Transmembrane</keyword>
<comment type="caution">
    <text evidence="11">The sequence shown here is derived from an EMBL/GenBank/DDBJ whole genome shotgun (WGS) entry which is preliminary data.</text>
</comment>
<evidence type="ECO:0000256" key="9">
    <source>
        <dbReference type="SAM" id="Phobius"/>
    </source>
</evidence>
<dbReference type="PANTHER" id="PTHR35011">
    <property type="entry name" value="2,3-DIKETO-L-GULONATE TRAP TRANSPORTER SMALL PERMEASE PROTEIN YIAM"/>
    <property type="match status" value="1"/>
</dbReference>
<protein>
    <submittedName>
        <fullName evidence="11">TRAP transporter small permease</fullName>
    </submittedName>
</protein>
<feature type="transmembrane region" description="Helical" evidence="9">
    <location>
        <begin position="113"/>
        <end position="133"/>
    </location>
</feature>
<reference evidence="11 12" key="1">
    <citation type="submission" date="2019-09" db="EMBL/GenBank/DDBJ databases">
        <title>Whole genome sequences of isolates from the Mars Exploration Rovers.</title>
        <authorList>
            <person name="Seuylemezian A."/>
            <person name="Vaishampayan P."/>
        </authorList>
    </citation>
    <scope>NUCLEOTIDE SEQUENCE [LARGE SCALE GENOMIC DNA]</scope>
    <source>
        <strain evidence="11 12">MER_TA_151</strain>
    </source>
</reference>
<dbReference type="GO" id="GO:0022857">
    <property type="term" value="F:transmembrane transporter activity"/>
    <property type="evidence" value="ECO:0007669"/>
    <property type="project" value="TreeGrafter"/>
</dbReference>
<evidence type="ECO:0000256" key="5">
    <source>
        <dbReference type="ARBA" id="ARBA00022692"/>
    </source>
</evidence>
<feature type="transmembrane region" description="Helical" evidence="9">
    <location>
        <begin position="74"/>
        <end position="92"/>
    </location>
</feature>
<evidence type="ECO:0000256" key="3">
    <source>
        <dbReference type="ARBA" id="ARBA00022475"/>
    </source>
</evidence>
<comment type="subcellular location">
    <subcellularLocation>
        <location evidence="1">Cell inner membrane</location>
        <topology evidence="1">Multi-pass membrane protein</topology>
    </subcellularLocation>
</comment>
<evidence type="ECO:0000256" key="4">
    <source>
        <dbReference type="ARBA" id="ARBA00022519"/>
    </source>
</evidence>
<dbReference type="InterPro" id="IPR007387">
    <property type="entry name" value="TRAP_DctQ"/>
</dbReference>
<feature type="transmembrane region" description="Helical" evidence="9">
    <location>
        <begin position="153"/>
        <end position="173"/>
    </location>
</feature>
<keyword evidence="6 9" id="KW-1133">Transmembrane helix</keyword>
<dbReference type="RefSeq" id="WP_150438446.1">
    <property type="nucleotide sequence ID" value="NZ_VYKL01000007.1"/>
</dbReference>
<dbReference type="PANTHER" id="PTHR35011:SF10">
    <property type="entry name" value="TRAP TRANSPORTER SMALL PERMEASE PROTEIN"/>
    <property type="match status" value="1"/>
</dbReference>
<dbReference type="GO" id="GO:0005886">
    <property type="term" value="C:plasma membrane"/>
    <property type="evidence" value="ECO:0007669"/>
    <property type="project" value="UniProtKB-SubCell"/>
</dbReference>
<dbReference type="InterPro" id="IPR055348">
    <property type="entry name" value="DctQ"/>
</dbReference>
<name>A0A5J5I3N1_9BACI</name>
<evidence type="ECO:0000313" key="11">
    <source>
        <dbReference type="EMBL" id="KAA9029926.1"/>
    </source>
</evidence>
<dbReference type="EMBL" id="VYKL01000007">
    <property type="protein sequence ID" value="KAA9029926.1"/>
    <property type="molecule type" value="Genomic_DNA"/>
</dbReference>
<keyword evidence="7 9" id="KW-0472">Membrane</keyword>
<accession>A0A5J5I3N1</accession>
<evidence type="ECO:0000313" key="12">
    <source>
        <dbReference type="Proteomes" id="UP000326671"/>
    </source>
</evidence>
<dbReference type="GO" id="GO:0015740">
    <property type="term" value="P:C4-dicarboxylate transport"/>
    <property type="evidence" value="ECO:0007669"/>
    <property type="project" value="TreeGrafter"/>
</dbReference>